<reference evidence="13 14" key="1">
    <citation type="submission" date="2019-08" db="EMBL/GenBank/DDBJ databases">
        <title>Bradymonadales sp. TMQ2.</title>
        <authorList>
            <person name="Liang Q."/>
        </authorList>
    </citation>
    <scope>NUCLEOTIDE SEQUENCE [LARGE SCALE GENOMIC DNA]</scope>
    <source>
        <strain evidence="13 14">TMQ2</strain>
    </source>
</reference>
<feature type="domain" description="Trigger factor C-terminal" evidence="12">
    <location>
        <begin position="264"/>
        <end position="421"/>
    </location>
</feature>
<dbReference type="InterPro" id="IPR005215">
    <property type="entry name" value="Trig_fac"/>
</dbReference>
<keyword evidence="9" id="KW-0132">Cell division</keyword>
<proteinExistence type="inferred from homology"/>
<evidence type="ECO:0000256" key="7">
    <source>
        <dbReference type="ARBA" id="ARBA00023235"/>
    </source>
</evidence>
<comment type="catalytic activity">
    <reaction evidence="1 9">
        <text>[protein]-peptidylproline (omega=180) = [protein]-peptidylproline (omega=0)</text>
        <dbReference type="Rhea" id="RHEA:16237"/>
        <dbReference type="Rhea" id="RHEA-COMP:10747"/>
        <dbReference type="Rhea" id="RHEA-COMP:10748"/>
        <dbReference type="ChEBI" id="CHEBI:83833"/>
        <dbReference type="ChEBI" id="CHEBI:83834"/>
        <dbReference type="EC" id="5.2.1.8"/>
    </reaction>
</comment>
<dbReference type="SUPFAM" id="SSF54534">
    <property type="entry name" value="FKBP-like"/>
    <property type="match status" value="1"/>
</dbReference>
<gene>
    <name evidence="9 13" type="primary">tig</name>
    <name evidence="13" type="ORF">FRC96_03020</name>
</gene>
<evidence type="ECO:0000313" key="13">
    <source>
        <dbReference type="EMBL" id="TXD42655.1"/>
    </source>
</evidence>
<feature type="compositionally biased region" description="Basic residues" evidence="10">
    <location>
        <begin position="451"/>
        <end position="461"/>
    </location>
</feature>
<dbReference type="InterPro" id="IPR008881">
    <property type="entry name" value="Trigger_fac_ribosome-bd_bac"/>
</dbReference>
<evidence type="ECO:0000256" key="2">
    <source>
        <dbReference type="ARBA" id="ARBA00005464"/>
    </source>
</evidence>
<dbReference type="NCBIfam" id="TIGR00115">
    <property type="entry name" value="tig"/>
    <property type="match status" value="1"/>
</dbReference>
<evidence type="ECO:0000256" key="4">
    <source>
        <dbReference type="ARBA" id="ARBA00016902"/>
    </source>
</evidence>
<dbReference type="Proteomes" id="UP000321046">
    <property type="component" value="Unassembled WGS sequence"/>
</dbReference>
<dbReference type="InterPro" id="IPR036611">
    <property type="entry name" value="Trigger_fac_ribosome-bd_sf"/>
</dbReference>
<feature type="compositionally biased region" description="Acidic residues" evidence="10">
    <location>
        <begin position="433"/>
        <end position="446"/>
    </location>
</feature>
<dbReference type="PANTHER" id="PTHR30560">
    <property type="entry name" value="TRIGGER FACTOR CHAPERONE AND PEPTIDYL-PROLYL CIS/TRANS ISOMERASE"/>
    <property type="match status" value="1"/>
</dbReference>
<dbReference type="InterPro" id="IPR027304">
    <property type="entry name" value="Trigger_fact/SurA_dom_sf"/>
</dbReference>
<comment type="similarity">
    <text evidence="2 9">Belongs to the FKBP-type PPIase family. Tig subfamily.</text>
</comment>
<dbReference type="GO" id="GO:0005737">
    <property type="term" value="C:cytoplasm"/>
    <property type="evidence" value="ECO:0007669"/>
    <property type="project" value="UniProtKB-SubCell"/>
</dbReference>
<dbReference type="GO" id="GO:0044183">
    <property type="term" value="F:protein folding chaperone"/>
    <property type="evidence" value="ECO:0007669"/>
    <property type="project" value="TreeGrafter"/>
</dbReference>
<dbReference type="EC" id="5.2.1.8" evidence="3 9"/>
<protein>
    <recommendedName>
        <fullName evidence="4 9">Trigger factor</fullName>
        <shortName evidence="9">TF</shortName>
        <ecNumber evidence="3 9">5.2.1.8</ecNumber>
    </recommendedName>
    <alternativeName>
        <fullName evidence="8 9">PPIase</fullName>
    </alternativeName>
</protein>
<evidence type="ECO:0000256" key="1">
    <source>
        <dbReference type="ARBA" id="ARBA00000971"/>
    </source>
</evidence>
<keyword evidence="9" id="KW-0131">Cell cycle</keyword>
<dbReference type="InterPro" id="IPR008880">
    <property type="entry name" value="Trigger_fac_C"/>
</dbReference>
<evidence type="ECO:0000259" key="12">
    <source>
        <dbReference type="Pfam" id="PF05698"/>
    </source>
</evidence>
<sequence>MAHQVEETGELTRSATITVEAEEYNRQVNKALRQLSNRVKISGFRKGKIPLSVMKQRYGQAVMRDVIEDLVSDNVNKMLKETENVLHVGVPQVTDIPLDEGGELKFTVDYELRPEIDPIGYMGVKVEKPKAEIANEAVDAELENLRQNNSKLEPVVTREVIETGDIVTVDFEAVGEHPELKDMRSSGVQVEIGSGQTLPGIEDALTGQGFDAVVDSEIDAQDDFPVEELRGQKLPIRLTVTKVERKVLPELDDEFAKTTGQGETLLEVRSAIRTRLEEQRQKEAEQLAIDSMMTTLLEQNTFELPPSFLDEQVTQAARQRLQMFAQQGIDPAQFGLSVEAIAESIREDVVEQIKREFLLMEIARKENLKVEEEDLSAYFERRGAEVGANAQQYRAFVMQNQDRFRQAQASALLEKVRAKLLADAEIVDVEWPTEEAEDAEAAPAEEVEAKPKKKATKKKSTKKDDEGAEEGEAEAKPKKKATKKKSTKKDDDAEASE</sequence>
<comment type="domain">
    <text evidence="9">Consists of 3 domains; the N-terminus binds the ribosome, the middle domain has PPIase activity, while the C-terminus has intrinsic chaperone activity on its own.</text>
</comment>
<dbReference type="GO" id="GO:0051083">
    <property type="term" value="P:'de novo' cotranslational protein folding"/>
    <property type="evidence" value="ECO:0007669"/>
    <property type="project" value="TreeGrafter"/>
</dbReference>
<evidence type="ECO:0000313" key="14">
    <source>
        <dbReference type="Proteomes" id="UP000321046"/>
    </source>
</evidence>
<evidence type="ECO:0000256" key="8">
    <source>
        <dbReference type="ARBA" id="ARBA00029986"/>
    </source>
</evidence>
<keyword evidence="6 9" id="KW-0143">Chaperone</keyword>
<evidence type="ECO:0000256" key="3">
    <source>
        <dbReference type="ARBA" id="ARBA00013194"/>
    </source>
</evidence>
<dbReference type="GO" id="GO:0043335">
    <property type="term" value="P:protein unfolding"/>
    <property type="evidence" value="ECO:0007669"/>
    <property type="project" value="TreeGrafter"/>
</dbReference>
<dbReference type="OrthoDB" id="9767721at2"/>
<keyword evidence="9" id="KW-0963">Cytoplasm</keyword>
<dbReference type="InterPro" id="IPR037041">
    <property type="entry name" value="Trigger_fac_C_sf"/>
</dbReference>
<dbReference type="PIRSF" id="PIRSF003095">
    <property type="entry name" value="Trigger_factor"/>
    <property type="match status" value="1"/>
</dbReference>
<dbReference type="GO" id="GO:0043022">
    <property type="term" value="F:ribosome binding"/>
    <property type="evidence" value="ECO:0007669"/>
    <property type="project" value="TreeGrafter"/>
</dbReference>
<dbReference type="HAMAP" id="MF_00303">
    <property type="entry name" value="Trigger_factor_Tig"/>
    <property type="match status" value="1"/>
</dbReference>
<evidence type="ECO:0000259" key="11">
    <source>
        <dbReference type="Pfam" id="PF05697"/>
    </source>
</evidence>
<comment type="function">
    <text evidence="9">Involved in protein export. Acts as a chaperone by maintaining the newly synthesized protein in an open conformation. Functions as a peptidyl-prolyl cis-trans isomerase.</text>
</comment>
<accession>A0A5C6XMQ2</accession>
<name>A0A5C6XMQ2_9DELT</name>
<dbReference type="GO" id="GO:0003755">
    <property type="term" value="F:peptidyl-prolyl cis-trans isomerase activity"/>
    <property type="evidence" value="ECO:0007669"/>
    <property type="project" value="UniProtKB-UniRule"/>
</dbReference>
<dbReference type="EMBL" id="VOSL01000014">
    <property type="protein sequence ID" value="TXD42655.1"/>
    <property type="molecule type" value="Genomic_DNA"/>
</dbReference>
<comment type="subcellular location">
    <subcellularLocation>
        <location evidence="9">Cytoplasm</location>
    </subcellularLocation>
    <text evidence="9">About half TF is bound to the ribosome near the polypeptide exit tunnel while the other half is free in the cytoplasm.</text>
</comment>
<dbReference type="Pfam" id="PF05697">
    <property type="entry name" value="Trigger_N"/>
    <property type="match status" value="1"/>
</dbReference>
<organism evidence="13 14">
    <name type="scientific">Lujinxingia vulgaris</name>
    <dbReference type="NCBI Taxonomy" id="2600176"/>
    <lineage>
        <taxon>Bacteria</taxon>
        <taxon>Deltaproteobacteria</taxon>
        <taxon>Bradymonadales</taxon>
        <taxon>Lujinxingiaceae</taxon>
        <taxon>Lujinxingia</taxon>
    </lineage>
</organism>
<dbReference type="Pfam" id="PF05698">
    <property type="entry name" value="Trigger_C"/>
    <property type="match status" value="1"/>
</dbReference>
<dbReference type="Gene3D" id="1.10.3120.10">
    <property type="entry name" value="Trigger factor, C-terminal domain"/>
    <property type="match status" value="1"/>
</dbReference>
<evidence type="ECO:0000256" key="9">
    <source>
        <dbReference type="HAMAP-Rule" id="MF_00303"/>
    </source>
</evidence>
<dbReference type="Gene3D" id="3.10.50.40">
    <property type="match status" value="1"/>
</dbReference>
<comment type="caution">
    <text evidence="13">The sequence shown here is derived from an EMBL/GenBank/DDBJ whole genome shotgun (WGS) entry which is preliminary data.</text>
</comment>
<dbReference type="SUPFAM" id="SSF109998">
    <property type="entry name" value="Triger factor/SurA peptide-binding domain-like"/>
    <property type="match status" value="1"/>
</dbReference>
<evidence type="ECO:0000256" key="6">
    <source>
        <dbReference type="ARBA" id="ARBA00023186"/>
    </source>
</evidence>
<feature type="compositionally biased region" description="Basic residues" evidence="10">
    <location>
        <begin position="477"/>
        <end position="487"/>
    </location>
</feature>
<dbReference type="GO" id="GO:0015031">
    <property type="term" value="P:protein transport"/>
    <property type="evidence" value="ECO:0007669"/>
    <property type="project" value="UniProtKB-UniRule"/>
</dbReference>
<dbReference type="AlphaFoldDB" id="A0A5C6XMQ2"/>
<dbReference type="SUPFAM" id="SSF102735">
    <property type="entry name" value="Trigger factor ribosome-binding domain"/>
    <property type="match status" value="1"/>
</dbReference>
<feature type="domain" description="Trigger factor ribosome-binding bacterial" evidence="11">
    <location>
        <begin position="1"/>
        <end position="145"/>
    </location>
</feature>
<evidence type="ECO:0000256" key="5">
    <source>
        <dbReference type="ARBA" id="ARBA00023110"/>
    </source>
</evidence>
<dbReference type="GO" id="GO:0051301">
    <property type="term" value="P:cell division"/>
    <property type="evidence" value="ECO:0007669"/>
    <property type="project" value="UniProtKB-KW"/>
</dbReference>
<feature type="region of interest" description="Disordered" evidence="10">
    <location>
        <begin position="433"/>
        <end position="497"/>
    </location>
</feature>
<dbReference type="InterPro" id="IPR046357">
    <property type="entry name" value="PPIase_dom_sf"/>
</dbReference>
<evidence type="ECO:0000256" key="10">
    <source>
        <dbReference type="SAM" id="MobiDB-lite"/>
    </source>
</evidence>
<dbReference type="Gene3D" id="3.30.70.1050">
    <property type="entry name" value="Trigger factor ribosome-binding domain"/>
    <property type="match status" value="1"/>
</dbReference>
<dbReference type="PANTHER" id="PTHR30560:SF3">
    <property type="entry name" value="TRIGGER FACTOR-LIKE PROTEIN TIG, CHLOROPLASTIC"/>
    <property type="match status" value="1"/>
</dbReference>
<keyword evidence="7 9" id="KW-0413">Isomerase</keyword>
<keyword evidence="5 9" id="KW-0697">Rotamase</keyword>
<dbReference type="RefSeq" id="WP_146972585.1">
    <property type="nucleotide sequence ID" value="NZ_VOSL01000014.1"/>
</dbReference>